<accession>A0ACB8ECA6</accession>
<proteinExistence type="predicted"/>
<organism evidence="1 2">
    <name type="scientific">Sphaerodactylus townsendi</name>
    <dbReference type="NCBI Taxonomy" id="933632"/>
    <lineage>
        <taxon>Eukaryota</taxon>
        <taxon>Metazoa</taxon>
        <taxon>Chordata</taxon>
        <taxon>Craniata</taxon>
        <taxon>Vertebrata</taxon>
        <taxon>Euteleostomi</taxon>
        <taxon>Lepidosauria</taxon>
        <taxon>Squamata</taxon>
        <taxon>Bifurcata</taxon>
        <taxon>Gekkota</taxon>
        <taxon>Sphaerodactylidae</taxon>
        <taxon>Sphaerodactylus</taxon>
    </lineage>
</organism>
<comment type="caution">
    <text evidence="1">The sequence shown here is derived from an EMBL/GenBank/DDBJ whole genome shotgun (WGS) entry which is preliminary data.</text>
</comment>
<protein>
    <submittedName>
        <fullName evidence="1">Uncharacterized protein</fullName>
    </submittedName>
</protein>
<dbReference type="Proteomes" id="UP000827872">
    <property type="component" value="Linkage Group LG16"/>
</dbReference>
<evidence type="ECO:0000313" key="1">
    <source>
        <dbReference type="EMBL" id="KAH7990033.1"/>
    </source>
</evidence>
<name>A0ACB8ECA6_9SAUR</name>
<gene>
    <name evidence="1" type="ORF">K3G42_000568</name>
</gene>
<sequence>MAFLHLEEQVNEAARMARHTVSAERLEVRQEFYDPDAWARELTKEEEELLGATALPTTDPDPSPDLKLDCWEAQMDALERTKCDWELEREALERERAAFLEEREQQRQILQAEMDQERCFTNSTCKISPSKTKSWNSPGSTSNANVNV</sequence>
<reference evidence="1" key="1">
    <citation type="submission" date="2021-08" db="EMBL/GenBank/DDBJ databases">
        <title>The first chromosome-level gecko genome reveals the dynamic sex chromosomes of Neotropical dwarf geckos (Sphaerodactylidae: Sphaerodactylus).</title>
        <authorList>
            <person name="Pinto B.J."/>
            <person name="Keating S.E."/>
            <person name="Gamble T."/>
        </authorList>
    </citation>
    <scope>NUCLEOTIDE SEQUENCE</scope>
    <source>
        <strain evidence="1">TG3544</strain>
    </source>
</reference>
<evidence type="ECO:0000313" key="2">
    <source>
        <dbReference type="Proteomes" id="UP000827872"/>
    </source>
</evidence>
<keyword evidence="2" id="KW-1185">Reference proteome</keyword>
<dbReference type="EMBL" id="CM037629">
    <property type="protein sequence ID" value="KAH7990033.1"/>
    <property type="molecule type" value="Genomic_DNA"/>
</dbReference>